<gene>
    <name evidence="4" type="ORF">B5M09_010648</name>
</gene>
<dbReference type="PROSITE" id="PS51253">
    <property type="entry name" value="HTH_CENPB"/>
    <property type="match status" value="1"/>
</dbReference>
<feature type="region of interest" description="Disordered" evidence="2">
    <location>
        <begin position="308"/>
        <end position="332"/>
    </location>
</feature>
<dbReference type="PANTHER" id="PTHR19303">
    <property type="entry name" value="TRANSPOSON"/>
    <property type="match status" value="1"/>
</dbReference>
<dbReference type="InterPro" id="IPR006600">
    <property type="entry name" value="HTH_CenpB_DNA-bd_dom"/>
</dbReference>
<accession>A0A425CTI9</accession>
<evidence type="ECO:0000259" key="3">
    <source>
        <dbReference type="PROSITE" id="PS51253"/>
    </source>
</evidence>
<sequence>MDPKRVFNMDESSFFPSKTSTKVVVHRSTKHAHVDEAVASSNVTIVACVGADGSKIPPLFVLPGDRMSTDICDNLVIPGAAVTTSEKGWTNSYICRQWLSMLSLDIPVSTLQAILLTVDGYSSLYYIYDEAQGMDILLLFLPANSTHMFQPLDVTVFRPFKQAIRQVIVNDKWNDVATRTSTTKESSITNGFDSTGLCPPSLEKMLYRLSIFKPPQDDSIELDDTWLQQVATVASKLLLLPLQKKKRIARKTLTISGKFITADYHATLQSQAVARPKARKMILSNRFATRQRLDSLFDLPIVQHDQGITPSSKHPVASSNAAQDPSGKLRGRPVSKYGPKSFVLQFKYRTVEYRHRLDVINRVADIGMSAFLDSYCVNYSTTQRETTPKKVYGWIKRKGHIEQHATLARMAHQQCARKRGTGTTLPLDAQEQLARWVLGMRKDGIPVTYAMLRMMALETAIDVVLSEDEFKAGWH</sequence>
<dbReference type="VEuPathDB" id="FungiDB:H257_05278"/>
<dbReference type="AlphaFoldDB" id="A0A425CTI9"/>
<protein>
    <recommendedName>
        <fullName evidence="3">HTH CENPB-type domain-containing protein</fullName>
    </recommendedName>
</protein>
<feature type="compositionally biased region" description="Polar residues" evidence="2">
    <location>
        <begin position="308"/>
        <end position="323"/>
    </location>
</feature>
<dbReference type="EMBL" id="MZMZ02003928">
    <property type="protein sequence ID" value="RQM20348.1"/>
    <property type="molecule type" value="Genomic_DNA"/>
</dbReference>
<evidence type="ECO:0000313" key="5">
    <source>
        <dbReference type="Proteomes" id="UP000284702"/>
    </source>
</evidence>
<evidence type="ECO:0000313" key="4">
    <source>
        <dbReference type="EMBL" id="RQM20348.1"/>
    </source>
</evidence>
<keyword evidence="5" id="KW-1185">Reference proteome</keyword>
<name>A0A425CTI9_APHAT</name>
<comment type="caution">
    <text evidence="4">The sequence shown here is derived from an EMBL/GenBank/DDBJ whole genome shotgun (WGS) entry which is preliminary data.</text>
</comment>
<dbReference type="Proteomes" id="UP000284702">
    <property type="component" value="Unassembled WGS sequence"/>
</dbReference>
<dbReference type="InterPro" id="IPR050863">
    <property type="entry name" value="CenT-Element_Derived"/>
</dbReference>
<dbReference type="InterPro" id="IPR004875">
    <property type="entry name" value="DDE_SF_endonuclease_dom"/>
</dbReference>
<dbReference type="GO" id="GO:0003677">
    <property type="term" value="F:DNA binding"/>
    <property type="evidence" value="ECO:0007669"/>
    <property type="project" value="UniProtKB-KW"/>
</dbReference>
<feature type="domain" description="HTH CENPB-type" evidence="3">
    <location>
        <begin position="417"/>
        <end position="475"/>
    </location>
</feature>
<dbReference type="Pfam" id="PF03184">
    <property type="entry name" value="DDE_1"/>
    <property type="match status" value="1"/>
</dbReference>
<dbReference type="PANTHER" id="PTHR19303:SF57">
    <property type="entry name" value="HTH CENPB-TYPE DOMAIN-CONTAINING PROTEIN"/>
    <property type="match status" value="1"/>
</dbReference>
<organism evidence="4 5">
    <name type="scientific">Aphanomyces astaci</name>
    <name type="common">Crayfish plague agent</name>
    <dbReference type="NCBI Taxonomy" id="112090"/>
    <lineage>
        <taxon>Eukaryota</taxon>
        <taxon>Sar</taxon>
        <taxon>Stramenopiles</taxon>
        <taxon>Oomycota</taxon>
        <taxon>Saprolegniomycetes</taxon>
        <taxon>Saprolegniales</taxon>
        <taxon>Verrucalvaceae</taxon>
        <taxon>Aphanomyces</taxon>
    </lineage>
</organism>
<proteinExistence type="predicted"/>
<dbReference type="GO" id="GO:0005634">
    <property type="term" value="C:nucleus"/>
    <property type="evidence" value="ECO:0007669"/>
    <property type="project" value="TreeGrafter"/>
</dbReference>
<reference evidence="4" key="1">
    <citation type="submission" date="2018-07" db="EMBL/GenBank/DDBJ databases">
        <title>Annotation of Aphanomyces astaci genome assembly.</title>
        <authorList>
            <person name="Studholme D.J."/>
        </authorList>
    </citation>
    <scope>NUCLEOTIDE SEQUENCE [LARGE SCALE GENOMIC DNA]</scope>
    <source>
        <strain evidence="4">Pc</strain>
    </source>
</reference>
<evidence type="ECO:0000256" key="2">
    <source>
        <dbReference type="SAM" id="MobiDB-lite"/>
    </source>
</evidence>
<evidence type="ECO:0000256" key="1">
    <source>
        <dbReference type="ARBA" id="ARBA00023125"/>
    </source>
</evidence>
<keyword evidence="1" id="KW-0238">DNA-binding</keyword>